<dbReference type="EC" id="3.8.1.2" evidence="3"/>
<keyword evidence="4" id="KW-1185">Reference proteome</keyword>
<keyword evidence="2 3" id="KW-0378">Hydrolase</keyword>
<dbReference type="InterPro" id="IPR036412">
    <property type="entry name" value="HAD-like_sf"/>
</dbReference>
<dbReference type="PRINTS" id="PR00413">
    <property type="entry name" value="HADHALOGNASE"/>
</dbReference>
<dbReference type="CDD" id="cd02588">
    <property type="entry name" value="HAD_L2-DEX"/>
    <property type="match status" value="1"/>
</dbReference>
<name>A0A7X0IJV3_9ACTN</name>
<reference evidence="3 4" key="1">
    <citation type="submission" date="2020-08" db="EMBL/GenBank/DDBJ databases">
        <title>Sequencing the genomes of 1000 actinobacteria strains.</title>
        <authorList>
            <person name="Klenk H.-P."/>
        </authorList>
    </citation>
    <scope>NUCLEOTIDE SEQUENCE [LARGE SCALE GENOMIC DNA]</scope>
    <source>
        <strain evidence="3 4">DSM 44936</strain>
    </source>
</reference>
<comment type="caution">
    <text evidence="3">The sequence shown here is derived from an EMBL/GenBank/DDBJ whole genome shotgun (WGS) entry which is preliminary data.</text>
</comment>
<dbReference type="PANTHER" id="PTHR43316:SF3">
    <property type="entry name" value="HALOACID DEHALOGENASE, TYPE II (AFU_ORTHOLOGUE AFUA_2G07750)-RELATED"/>
    <property type="match status" value="1"/>
</dbReference>
<dbReference type="Gene3D" id="1.10.150.240">
    <property type="entry name" value="Putative phosphatase, domain 2"/>
    <property type="match status" value="1"/>
</dbReference>
<dbReference type="Gene3D" id="3.40.50.1000">
    <property type="entry name" value="HAD superfamily/HAD-like"/>
    <property type="match status" value="1"/>
</dbReference>
<evidence type="ECO:0000256" key="2">
    <source>
        <dbReference type="ARBA" id="ARBA00022801"/>
    </source>
</evidence>
<dbReference type="SFLD" id="SFLDG01129">
    <property type="entry name" value="C1.5:_HAD__Beta-PGM__Phosphata"/>
    <property type="match status" value="1"/>
</dbReference>
<dbReference type="Proteomes" id="UP000555564">
    <property type="component" value="Unassembled WGS sequence"/>
</dbReference>
<dbReference type="SUPFAM" id="SSF56784">
    <property type="entry name" value="HAD-like"/>
    <property type="match status" value="1"/>
</dbReference>
<comment type="similarity">
    <text evidence="1">Belongs to the HAD-like hydrolase superfamily. S-2-haloalkanoic acid dehalogenase family.</text>
</comment>
<dbReference type="InterPro" id="IPR006439">
    <property type="entry name" value="HAD-SF_hydro_IA"/>
</dbReference>
<gene>
    <name evidence="3" type="ORF">BJ992_005962</name>
</gene>
<dbReference type="PANTHER" id="PTHR43316">
    <property type="entry name" value="HYDROLASE, HALOACID DELAHOGENASE-RELATED"/>
    <property type="match status" value="1"/>
</dbReference>
<dbReference type="AlphaFoldDB" id="A0A7X0IJV3"/>
<evidence type="ECO:0000256" key="1">
    <source>
        <dbReference type="ARBA" id="ARBA00008106"/>
    </source>
</evidence>
<protein>
    <submittedName>
        <fullName evidence="3">2-haloacid dehalogenase</fullName>
        <ecNumber evidence="3">3.8.1.2</ecNumber>
    </submittedName>
</protein>
<dbReference type="InterPro" id="IPR051540">
    <property type="entry name" value="S-2-haloacid_dehalogenase"/>
</dbReference>
<dbReference type="NCBIfam" id="TIGR01428">
    <property type="entry name" value="HAD_type_II"/>
    <property type="match status" value="1"/>
</dbReference>
<dbReference type="InterPro" id="IPR023198">
    <property type="entry name" value="PGP-like_dom2"/>
</dbReference>
<dbReference type="EMBL" id="JACHIU010000001">
    <property type="protein sequence ID" value="MBB6476531.1"/>
    <property type="molecule type" value="Genomic_DNA"/>
</dbReference>
<sequence>MTRTEAARWAGAEPRVLVFDVNETLIDIESMSPVFEKIFGDRRVLREWFGQLVLYSMTLTLSGLYEDFLTLGQGVLKMVGDVHGVEVTSEDIERLRQAMLTMPAHPDVEEGLTALRAAGFRMVTLTNSPPASDGRTPLENAGLAGFFERRFSVQAARAYKPAPHVYHMVAQELGVPAVNCMMIACHVWDTIGAQSAGYTSGLLTRPGNARLPVGSLPSPTLTAPDLPALAEQLTRTWRR</sequence>
<dbReference type="SFLD" id="SFLDS00003">
    <property type="entry name" value="Haloacid_Dehalogenase"/>
    <property type="match status" value="1"/>
</dbReference>
<proteinExistence type="inferred from homology"/>
<dbReference type="InterPro" id="IPR023214">
    <property type="entry name" value="HAD_sf"/>
</dbReference>
<evidence type="ECO:0000313" key="4">
    <source>
        <dbReference type="Proteomes" id="UP000555564"/>
    </source>
</evidence>
<dbReference type="NCBIfam" id="TIGR01493">
    <property type="entry name" value="HAD-SF-IA-v2"/>
    <property type="match status" value="1"/>
</dbReference>
<dbReference type="Pfam" id="PF00702">
    <property type="entry name" value="Hydrolase"/>
    <property type="match status" value="1"/>
</dbReference>
<accession>A0A7X0IJV3</accession>
<evidence type="ECO:0000313" key="3">
    <source>
        <dbReference type="EMBL" id="MBB6476531.1"/>
    </source>
</evidence>
<organism evidence="3 4">
    <name type="scientific">Sphaerisporangium rubeum</name>
    <dbReference type="NCBI Taxonomy" id="321317"/>
    <lineage>
        <taxon>Bacteria</taxon>
        <taxon>Bacillati</taxon>
        <taxon>Actinomycetota</taxon>
        <taxon>Actinomycetes</taxon>
        <taxon>Streptosporangiales</taxon>
        <taxon>Streptosporangiaceae</taxon>
        <taxon>Sphaerisporangium</taxon>
    </lineage>
</organism>
<dbReference type="GO" id="GO:0018784">
    <property type="term" value="F:(S)-2-haloacid dehalogenase activity"/>
    <property type="evidence" value="ECO:0007669"/>
    <property type="project" value="UniProtKB-EC"/>
</dbReference>
<dbReference type="InterPro" id="IPR006328">
    <property type="entry name" value="2-HAD"/>
</dbReference>
<dbReference type="RefSeq" id="WP_184986625.1">
    <property type="nucleotide sequence ID" value="NZ_BAAALO010000010.1"/>
</dbReference>